<dbReference type="SUPFAM" id="SSF56601">
    <property type="entry name" value="beta-lactamase/transpeptidase-like"/>
    <property type="match status" value="1"/>
</dbReference>
<comment type="similarity">
    <text evidence="1">Belongs to the peptidase S13 family.</text>
</comment>
<comment type="caution">
    <text evidence="4">The sequence shown here is derived from an EMBL/GenBank/DDBJ whole genome shotgun (WGS) entry which is preliminary data.</text>
</comment>
<evidence type="ECO:0000256" key="3">
    <source>
        <dbReference type="SAM" id="SignalP"/>
    </source>
</evidence>
<dbReference type="EMBL" id="LQNT01000011">
    <property type="protein sequence ID" value="KZE37515.1"/>
    <property type="molecule type" value="Genomic_DNA"/>
</dbReference>
<feature type="chain" id="PRO_5038859078" evidence="3">
    <location>
        <begin position="25"/>
        <end position="495"/>
    </location>
</feature>
<dbReference type="GO" id="GO:0000270">
    <property type="term" value="P:peptidoglycan metabolic process"/>
    <property type="evidence" value="ECO:0007669"/>
    <property type="project" value="TreeGrafter"/>
</dbReference>
<proteinExistence type="inferred from homology"/>
<dbReference type="Proteomes" id="UP000076490">
    <property type="component" value="Unassembled WGS sequence"/>
</dbReference>
<evidence type="ECO:0000256" key="2">
    <source>
        <dbReference type="ARBA" id="ARBA00022801"/>
    </source>
</evidence>
<dbReference type="GO" id="GO:0006508">
    <property type="term" value="P:proteolysis"/>
    <property type="evidence" value="ECO:0007669"/>
    <property type="project" value="InterPro"/>
</dbReference>
<dbReference type="AlphaFoldDB" id="A0A165GSQ2"/>
<keyword evidence="2" id="KW-0378">Hydrolase</keyword>
<keyword evidence="4" id="KW-0645">Protease</keyword>
<evidence type="ECO:0000313" key="5">
    <source>
        <dbReference type="Proteomes" id="UP000076490"/>
    </source>
</evidence>
<dbReference type="InterPro" id="IPR012338">
    <property type="entry name" value="Beta-lactam/transpept-like"/>
</dbReference>
<gene>
    <name evidence="4" type="ORF">AV656_13215</name>
</gene>
<dbReference type="PANTHER" id="PTHR30023:SF0">
    <property type="entry name" value="PENICILLIN-SENSITIVE CARBOXYPEPTIDASE A"/>
    <property type="match status" value="1"/>
</dbReference>
<organism evidence="4 5">
    <name type="scientific">Bhargavaea cecembensis</name>
    <dbReference type="NCBI Taxonomy" id="394098"/>
    <lineage>
        <taxon>Bacteria</taxon>
        <taxon>Bacillati</taxon>
        <taxon>Bacillota</taxon>
        <taxon>Bacilli</taxon>
        <taxon>Bacillales</taxon>
        <taxon>Caryophanaceae</taxon>
        <taxon>Bhargavaea</taxon>
    </lineage>
</organism>
<dbReference type="Gene3D" id="3.40.710.10">
    <property type="entry name" value="DD-peptidase/beta-lactamase superfamily"/>
    <property type="match status" value="1"/>
</dbReference>
<evidence type="ECO:0000313" key="4">
    <source>
        <dbReference type="EMBL" id="KZE37515.1"/>
    </source>
</evidence>
<reference evidence="4 5" key="1">
    <citation type="submission" date="2016-01" db="EMBL/GenBank/DDBJ databases">
        <title>Whole genome sequencing of Bhargavaea cecembensis T14.</title>
        <authorList>
            <person name="Hong K.W."/>
        </authorList>
    </citation>
    <scope>NUCLEOTIDE SEQUENCE [LARGE SCALE GENOMIC DNA]</scope>
    <source>
        <strain evidence="4 5">T14</strain>
    </source>
</reference>
<accession>A0A165GSQ2</accession>
<dbReference type="PANTHER" id="PTHR30023">
    <property type="entry name" value="D-ALANYL-D-ALANINE CARBOXYPEPTIDASE"/>
    <property type="match status" value="1"/>
</dbReference>
<keyword evidence="4" id="KW-0121">Carboxypeptidase</keyword>
<dbReference type="Pfam" id="PF02113">
    <property type="entry name" value="Peptidase_S13"/>
    <property type="match status" value="1"/>
</dbReference>
<dbReference type="InterPro" id="IPR000667">
    <property type="entry name" value="Peptidase_S13"/>
</dbReference>
<dbReference type="OrthoDB" id="9802627at2"/>
<dbReference type="GO" id="GO:0004185">
    <property type="term" value="F:serine-type carboxypeptidase activity"/>
    <property type="evidence" value="ECO:0007669"/>
    <property type="project" value="InterPro"/>
</dbReference>
<dbReference type="RefSeq" id="WP_063182831.1">
    <property type="nucleotide sequence ID" value="NZ_LQNT01000011.1"/>
</dbReference>
<name>A0A165GSQ2_9BACL</name>
<keyword evidence="3" id="KW-0732">Signal</keyword>
<dbReference type="Gene3D" id="3.50.80.20">
    <property type="entry name" value="D-Ala-D-Ala carboxypeptidase C, peptidase S13"/>
    <property type="match status" value="1"/>
</dbReference>
<sequence>MPATKKKWLTAMTLSALLLVPAGAAPGLQPAVATDEDAALGNALNEILNDSRLDGATIGVNVTNASTGDTVYEHTDDLLLHPASNMKILTGVAALEVLGPDHRFKTDVLHTGKLTPGGVLQGDLYLRGKGDPTLLKEDFAQFAKDVKAKGLKKVHGNLIADDSWYDDVLLSEDLNWSDEHNYTGAGVSALTASPNTDYDAGTVIVNVNPAKEAGAAAEVTLDPFTESVTIENRAKTVSKDGKKSISITREHGTNNIVITGTIPVGATPSRSWTAVEDPTMYALDLFRQALKQEGITVSGKLSEGVAPEGADALASKESMPLRELYIPFMKLSNNGHAEVLVKEIGRAVAGEGSWDAGLGVMEDVLAEYGLNTAGMRLRDGSGMSHKNLVTAEQLSVLLYKVQAEPWFPVFLNSLPVAGHQDRMTGGTLRNRMKEGAASENVQAKTGSLTGVSTLSGYVTAENGEEYIFSILFNNYLAGSVTPIQDEIAETIAEQE</sequence>
<feature type="signal peptide" evidence="3">
    <location>
        <begin position="1"/>
        <end position="24"/>
    </location>
</feature>
<protein>
    <submittedName>
        <fullName evidence="4">D-alanyl-D-alanine carboxypeptidase</fullName>
    </submittedName>
</protein>
<dbReference type="NCBIfam" id="TIGR00666">
    <property type="entry name" value="PBP4"/>
    <property type="match status" value="1"/>
</dbReference>
<dbReference type="PRINTS" id="PR00922">
    <property type="entry name" value="DADACBPTASE3"/>
</dbReference>
<evidence type="ECO:0000256" key="1">
    <source>
        <dbReference type="ARBA" id="ARBA00006096"/>
    </source>
</evidence>